<reference evidence="7" key="1">
    <citation type="submission" date="2020-10" db="EMBL/GenBank/DDBJ databases">
        <authorList>
            <person name="Gilroy R."/>
        </authorList>
    </citation>
    <scope>NUCLEOTIDE SEQUENCE</scope>
    <source>
        <strain evidence="7">CHK183-6373</strain>
    </source>
</reference>
<gene>
    <name evidence="7" type="ORF">IAA64_08205</name>
</gene>
<reference evidence="7" key="2">
    <citation type="journal article" date="2021" name="PeerJ">
        <title>Extensive microbial diversity within the chicken gut microbiome revealed by metagenomics and culture.</title>
        <authorList>
            <person name="Gilroy R."/>
            <person name="Ravi A."/>
            <person name="Getino M."/>
            <person name="Pursley I."/>
            <person name="Horton D.L."/>
            <person name="Alikhan N.F."/>
            <person name="Baker D."/>
            <person name="Gharbi K."/>
            <person name="Hall N."/>
            <person name="Watson M."/>
            <person name="Adriaenssens E.M."/>
            <person name="Foster-Nyarko E."/>
            <person name="Jarju S."/>
            <person name="Secka A."/>
            <person name="Antonio M."/>
            <person name="Oren A."/>
            <person name="Chaudhuri R.R."/>
            <person name="La Ragione R."/>
            <person name="Hildebrand F."/>
            <person name="Pallen M.J."/>
        </authorList>
    </citation>
    <scope>NUCLEOTIDE SEQUENCE</scope>
    <source>
        <strain evidence="7">CHK183-6373</strain>
    </source>
</reference>
<dbReference type="Gene3D" id="1.10.10.60">
    <property type="entry name" value="Homeodomain-like"/>
    <property type="match status" value="2"/>
</dbReference>
<keyword evidence="2" id="KW-0238">DNA-binding</keyword>
<evidence type="ECO:0000256" key="1">
    <source>
        <dbReference type="ARBA" id="ARBA00023015"/>
    </source>
</evidence>
<dbReference type="PANTHER" id="PTHR43280:SF2">
    <property type="entry name" value="HTH-TYPE TRANSCRIPTIONAL REGULATOR EXSA"/>
    <property type="match status" value="1"/>
</dbReference>
<keyword evidence="3" id="KW-0804">Transcription</keyword>
<dbReference type="PRINTS" id="PR00032">
    <property type="entry name" value="HTHARAC"/>
</dbReference>
<evidence type="ECO:0000313" key="8">
    <source>
        <dbReference type="Proteomes" id="UP000886884"/>
    </source>
</evidence>
<evidence type="ECO:0000256" key="4">
    <source>
        <dbReference type="SAM" id="Coils"/>
    </source>
</evidence>
<dbReference type="InterPro" id="IPR009057">
    <property type="entry name" value="Homeodomain-like_sf"/>
</dbReference>
<evidence type="ECO:0000259" key="6">
    <source>
        <dbReference type="PROSITE" id="PS01124"/>
    </source>
</evidence>
<dbReference type="GO" id="GO:0043565">
    <property type="term" value="F:sequence-specific DNA binding"/>
    <property type="evidence" value="ECO:0007669"/>
    <property type="project" value="InterPro"/>
</dbReference>
<feature type="domain" description="HTH araC/xylS-type" evidence="6">
    <location>
        <begin position="630"/>
        <end position="729"/>
    </location>
</feature>
<evidence type="ECO:0000256" key="2">
    <source>
        <dbReference type="ARBA" id="ARBA00023125"/>
    </source>
</evidence>
<sequence length="734" mass="83133">MQARQKRSFFLLMLTLFSVLVVPMSFLFLGLYSSTFSMVHTDYLEMNTQLSHTISQQVDTYLYARMNFAFYLSQSRAAQKLAAQVEDSYEDATEIFRQLASSMAAIQSYDNVFSMAAIYFPKRGEICATNGVRADSELYYNNHLAIAGESAESFYQKVVSVEESAFFPAVLSSPSSRGSSRVIPYVQSLSMGYIESRAYFITFLNESALLSQVMRVFGEDARFVLLDAQGNTLTATTDANPAWQPRDLDHWETVANGLRYHAFCTDSASTGLKYLYFLPESKVLRQLGSFRAIWFALLAVSLAVGFLLARRVAKQLYTPVRALMAKAFPQGTSANPRNIQEEYRLITDEVQRTQERSRQFQQELKEHYQATRQNMLFQLLTQSNRLSEERRLDAAKLCGLPTEEAVYQVAVATMEHSPALDWGKDLHVLEYRLSGAQMVYVAAFSPRVPQAFAQKLAEWNPGGHGIAVGVSRVYPMLRELSTCFSEASAACAHFRPENAPYLEYSDMLTDASTIYYPAEIELQILTAVRAGEMEQTVLLLEEIRDKNEQRTLVPEMMRCLQYNLAATALKALSSDDIHKDSMSAAIRLLTMLGHEHLSLEEAFDKLRVLYVQLCLDSMEANQSKNERVMARILDYLQENHADSSLGLDSVAERFGVSYYYLSRLFKEEVGKGFSELVNEIRVRHAMHLLTETSEPIQSIAQQVGYNNWSTFLRAFRKIAGVTPLQYRQNHAGNP</sequence>
<comment type="caution">
    <text evidence="7">The sequence shown here is derived from an EMBL/GenBank/DDBJ whole genome shotgun (WGS) entry which is preliminary data.</text>
</comment>
<proteinExistence type="predicted"/>
<feature type="transmembrane region" description="Helical" evidence="5">
    <location>
        <begin position="9"/>
        <end position="32"/>
    </location>
</feature>
<dbReference type="InterPro" id="IPR018060">
    <property type="entry name" value="HTH_AraC"/>
</dbReference>
<keyword evidence="5" id="KW-1133">Transmembrane helix</keyword>
<dbReference type="PROSITE" id="PS01124">
    <property type="entry name" value="HTH_ARAC_FAMILY_2"/>
    <property type="match status" value="1"/>
</dbReference>
<keyword evidence="1" id="KW-0805">Transcription regulation</keyword>
<organism evidence="7 8">
    <name type="scientific">Candidatus Ornithocaccomicrobium faecavium</name>
    <dbReference type="NCBI Taxonomy" id="2840890"/>
    <lineage>
        <taxon>Bacteria</taxon>
        <taxon>Bacillati</taxon>
        <taxon>Bacillota</taxon>
        <taxon>Clostridia</taxon>
        <taxon>Candidatus Ornithocaccomicrobium</taxon>
    </lineage>
</organism>
<keyword evidence="5" id="KW-0812">Transmembrane</keyword>
<evidence type="ECO:0000313" key="7">
    <source>
        <dbReference type="EMBL" id="HIV27936.1"/>
    </source>
</evidence>
<dbReference type="Proteomes" id="UP000886884">
    <property type="component" value="Unassembled WGS sequence"/>
</dbReference>
<dbReference type="AlphaFoldDB" id="A0A9D1P876"/>
<evidence type="ECO:0000256" key="5">
    <source>
        <dbReference type="SAM" id="Phobius"/>
    </source>
</evidence>
<accession>A0A9D1P876</accession>
<dbReference type="SMART" id="SM00342">
    <property type="entry name" value="HTH_ARAC"/>
    <property type="match status" value="1"/>
</dbReference>
<feature type="transmembrane region" description="Helical" evidence="5">
    <location>
        <begin position="292"/>
        <end position="309"/>
    </location>
</feature>
<keyword evidence="5" id="KW-0472">Membrane</keyword>
<dbReference type="InterPro" id="IPR020449">
    <property type="entry name" value="Tscrpt_reg_AraC-type_HTH"/>
</dbReference>
<evidence type="ECO:0000256" key="3">
    <source>
        <dbReference type="ARBA" id="ARBA00023163"/>
    </source>
</evidence>
<protein>
    <submittedName>
        <fullName evidence="7">Helix-turn-helix transcriptional regulator</fullName>
    </submittedName>
</protein>
<dbReference type="SUPFAM" id="SSF46689">
    <property type="entry name" value="Homeodomain-like"/>
    <property type="match status" value="2"/>
</dbReference>
<dbReference type="EMBL" id="DVOT01000146">
    <property type="protein sequence ID" value="HIV27936.1"/>
    <property type="molecule type" value="Genomic_DNA"/>
</dbReference>
<dbReference type="Pfam" id="PF12833">
    <property type="entry name" value="HTH_18"/>
    <property type="match status" value="1"/>
</dbReference>
<dbReference type="GO" id="GO:0003700">
    <property type="term" value="F:DNA-binding transcription factor activity"/>
    <property type="evidence" value="ECO:0007669"/>
    <property type="project" value="InterPro"/>
</dbReference>
<dbReference type="PANTHER" id="PTHR43280">
    <property type="entry name" value="ARAC-FAMILY TRANSCRIPTIONAL REGULATOR"/>
    <property type="match status" value="1"/>
</dbReference>
<keyword evidence="4" id="KW-0175">Coiled coil</keyword>
<dbReference type="InterPro" id="IPR018062">
    <property type="entry name" value="HTH_AraC-typ_CS"/>
</dbReference>
<dbReference type="PROSITE" id="PS00041">
    <property type="entry name" value="HTH_ARAC_FAMILY_1"/>
    <property type="match status" value="1"/>
</dbReference>
<feature type="coiled-coil region" evidence="4">
    <location>
        <begin position="343"/>
        <end position="370"/>
    </location>
</feature>
<name>A0A9D1P876_9FIRM</name>